<feature type="transmembrane region" description="Helical" evidence="1">
    <location>
        <begin position="127"/>
        <end position="145"/>
    </location>
</feature>
<keyword evidence="1" id="KW-1133">Transmembrane helix</keyword>
<evidence type="ECO:0000313" key="2">
    <source>
        <dbReference type="EMBL" id="EEF58034.1"/>
    </source>
</evidence>
<keyword evidence="1" id="KW-0812">Transmembrane</keyword>
<proteinExistence type="predicted"/>
<feature type="transmembrane region" description="Helical" evidence="1">
    <location>
        <begin position="66"/>
        <end position="85"/>
    </location>
</feature>
<keyword evidence="1" id="KW-0472">Membrane</keyword>
<gene>
    <name evidence="2" type="ORF">Cflav_PD1171</name>
</gene>
<protein>
    <recommendedName>
        <fullName evidence="4">DUF2306 domain-containing protein</fullName>
    </recommendedName>
</protein>
<dbReference type="Proteomes" id="UP000003688">
    <property type="component" value="Unassembled WGS sequence"/>
</dbReference>
<dbReference type="AlphaFoldDB" id="B9XQ30"/>
<evidence type="ECO:0000313" key="3">
    <source>
        <dbReference type="Proteomes" id="UP000003688"/>
    </source>
</evidence>
<keyword evidence="3" id="KW-1185">Reference proteome</keyword>
<accession>B9XQ30</accession>
<evidence type="ECO:0000256" key="1">
    <source>
        <dbReference type="SAM" id="Phobius"/>
    </source>
</evidence>
<dbReference type="EMBL" id="ABOX02000051">
    <property type="protein sequence ID" value="EEF58034.1"/>
    <property type="molecule type" value="Genomic_DNA"/>
</dbReference>
<organism evidence="2 3">
    <name type="scientific">Pedosphaera parvula (strain Ellin514)</name>
    <dbReference type="NCBI Taxonomy" id="320771"/>
    <lineage>
        <taxon>Bacteria</taxon>
        <taxon>Pseudomonadati</taxon>
        <taxon>Verrucomicrobiota</taxon>
        <taxon>Pedosphaerae</taxon>
        <taxon>Pedosphaerales</taxon>
        <taxon>Pedosphaeraceae</taxon>
        <taxon>Pedosphaera</taxon>
    </lineage>
</organism>
<dbReference type="STRING" id="320771.Cflav_PD1171"/>
<dbReference type="OrthoDB" id="5984490at2"/>
<feature type="transmembrane region" description="Helical" evidence="1">
    <location>
        <begin position="190"/>
        <end position="208"/>
    </location>
</feature>
<sequence length="221" mass="25249" precursor="true">MRLNLFHFILAIHIVAGTVALIIAPLAMASVKGGQWHRRWGKIYFWAMAGVALTAALMCWLGSGLFLFLIAIFSFYLALTGYRVLGRKKPEEDKPHLFDVCIALAMILAGGGLIFLGVREADAQQRWVPIIFGVLGMFPGMLDLVRLFKPPRAKQAWMFVHMTRFLGAYLATVTAFSVVNFHFLLFYWRWLWPTAFGTFGIAIWRTYYARKFKRQNHGIVQ</sequence>
<reference evidence="2 3" key="1">
    <citation type="journal article" date="2011" name="J. Bacteriol.">
        <title>Genome sequence of 'Pedosphaera parvula' Ellin514, an aerobic Verrucomicrobial isolate from pasture soil.</title>
        <authorList>
            <person name="Kant R."/>
            <person name="van Passel M.W."/>
            <person name="Sangwan P."/>
            <person name="Palva A."/>
            <person name="Lucas S."/>
            <person name="Copeland A."/>
            <person name="Lapidus A."/>
            <person name="Glavina Del Rio T."/>
            <person name="Dalin E."/>
            <person name="Tice H."/>
            <person name="Bruce D."/>
            <person name="Goodwin L."/>
            <person name="Pitluck S."/>
            <person name="Chertkov O."/>
            <person name="Larimer F.W."/>
            <person name="Land M.L."/>
            <person name="Hauser L."/>
            <person name="Brettin T.S."/>
            <person name="Detter J.C."/>
            <person name="Han S."/>
            <person name="de Vos W.M."/>
            <person name="Janssen P.H."/>
            <person name="Smidt H."/>
        </authorList>
    </citation>
    <scope>NUCLEOTIDE SEQUENCE [LARGE SCALE GENOMIC DNA]</scope>
    <source>
        <strain evidence="2 3">Ellin514</strain>
    </source>
</reference>
<feature type="transmembrane region" description="Helical" evidence="1">
    <location>
        <begin position="6"/>
        <end position="31"/>
    </location>
</feature>
<feature type="transmembrane region" description="Helical" evidence="1">
    <location>
        <begin position="97"/>
        <end position="115"/>
    </location>
</feature>
<feature type="transmembrane region" description="Helical" evidence="1">
    <location>
        <begin position="166"/>
        <end position="184"/>
    </location>
</feature>
<dbReference type="RefSeq" id="WP_007417916.1">
    <property type="nucleotide sequence ID" value="NZ_ABOX02000051.1"/>
</dbReference>
<name>B9XQ30_PEDPL</name>
<comment type="caution">
    <text evidence="2">The sequence shown here is derived from an EMBL/GenBank/DDBJ whole genome shotgun (WGS) entry which is preliminary data.</text>
</comment>
<evidence type="ECO:0008006" key="4">
    <source>
        <dbReference type="Google" id="ProtNLM"/>
    </source>
</evidence>